<dbReference type="CDD" id="cd16461">
    <property type="entry name" value="RING-H2_EL5-like"/>
    <property type="match status" value="1"/>
</dbReference>
<dbReference type="Proteomes" id="UP001497457">
    <property type="component" value="Unassembled WGS sequence"/>
</dbReference>
<evidence type="ECO:0000313" key="13">
    <source>
        <dbReference type="Proteomes" id="UP001497457"/>
    </source>
</evidence>
<name>A0ABC9GZB6_9POAL</name>
<feature type="domain" description="RING-type" evidence="10">
    <location>
        <begin position="104"/>
        <end position="146"/>
    </location>
</feature>
<dbReference type="PANTHER" id="PTHR14155">
    <property type="entry name" value="RING FINGER DOMAIN-CONTAINING"/>
    <property type="match status" value="1"/>
</dbReference>
<dbReference type="SUPFAM" id="SSF57850">
    <property type="entry name" value="RING/U-box"/>
    <property type="match status" value="1"/>
</dbReference>
<comment type="similarity">
    <text evidence="6">Belongs to the RING-type zinc finger family. ATL subfamily.</text>
</comment>
<evidence type="ECO:0000256" key="9">
    <source>
        <dbReference type="SAM" id="Phobius"/>
    </source>
</evidence>
<dbReference type="FunFam" id="3.30.40.10:FF:000984">
    <property type="entry name" value="Putative RING zinc finger domain superfamily protein"/>
    <property type="match status" value="1"/>
</dbReference>
<keyword evidence="9" id="KW-0472">Membrane</keyword>
<keyword evidence="9" id="KW-1133">Transmembrane helix</keyword>
<keyword evidence="3" id="KW-0479">Metal-binding</keyword>
<dbReference type="Gene3D" id="3.30.40.10">
    <property type="entry name" value="Zinc/RING finger domain, C3HC4 (zinc finger)"/>
    <property type="match status" value="1"/>
</dbReference>
<dbReference type="Proteomes" id="UP001497457">
    <property type="component" value="Chromosome 35b"/>
</dbReference>
<evidence type="ECO:0000256" key="4">
    <source>
        <dbReference type="ARBA" id="ARBA00022771"/>
    </source>
</evidence>
<feature type="region of interest" description="Disordered" evidence="8">
    <location>
        <begin position="150"/>
        <end position="170"/>
    </location>
</feature>
<dbReference type="GO" id="GO:0008270">
    <property type="term" value="F:zinc ion binding"/>
    <property type="evidence" value="ECO:0007669"/>
    <property type="project" value="UniProtKB-KW"/>
</dbReference>
<dbReference type="PROSITE" id="PS50089">
    <property type="entry name" value="ZF_RING_2"/>
    <property type="match status" value="1"/>
</dbReference>
<organism evidence="12 13">
    <name type="scientific">Urochloa decumbens</name>
    <dbReference type="NCBI Taxonomy" id="240449"/>
    <lineage>
        <taxon>Eukaryota</taxon>
        <taxon>Viridiplantae</taxon>
        <taxon>Streptophyta</taxon>
        <taxon>Embryophyta</taxon>
        <taxon>Tracheophyta</taxon>
        <taxon>Spermatophyta</taxon>
        <taxon>Magnoliopsida</taxon>
        <taxon>Liliopsida</taxon>
        <taxon>Poales</taxon>
        <taxon>Poaceae</taxon>
        <taxon>PACMAD clade</taxon>
        <taxon>Panicoideae</taxon>
        <taxon>Panicodae</taxon>
        <taxon>Paniceae</taxon>
        <taxon>Melinidinae</taxon>
        <taxon>Urochloa</taxon>
    </lineage>
</organism>
<dbReference type="InterPro" id="IPR053238">
    <property type="entry name" value="RING-H2_zinc_finger"/>
</dbReference>
<accession>A0ABC9GZB6</accession>
<dbReference type="PANTHER" id="PTHR14155:SF627">
    <property type="entry name" value="OS06G0192800 PROTEIN"/>
    <property type="match status" value="1"/>
</dbReference>
<dbReference type="EMBL" id="OZ075145">
    <property type="protein sequence ID" value="CAL5048121.1"/>
    <property type="molecule type" value="Genomic_DNA"/>
</dbReference>
<feature type="compositionally biased region" description="Low complexity" evidence="8">
    <location>
        <begin position="158"/>
        <end position="170"/>
    </location>
</feature>
<comment type="catalytic activity">
    <reaction evidence="1">
        <text>S-ubiquitinyl-[E2 ubiquitin-conjugating enzyme]-L-cysteine + [acceptor protein]-L-lysine = [E2 ubiquitin-conjugating enzyme]-L-cysteine + N(6)-ubiquitinyl-[acceptor protein]-L-lysine.</text>
        <dbReference type="EC" id="2.3.2.27"/>
    </reaction>
</comment>
<dbReference type="SMART" id="SM00184">
    <property type="entry name" value="RING"/>
    <property type="match status" value="1"/>
</dbReference>
<evidence type="ECO:0000256" key="8">
    <source>
        <dbReference type="SAM" id="MobiDB-lite"/>
    </source>
</evidence>
<evidence type="ECO:0000256" key="5">
    <source>
        <dbReference type="ARBA" id="ARBA00022833"/>
    </source>
</evidence>
<dbReference type="EMBL" id="CAXIPR030001134">
    <property type="protein sequence ID" value="CAM0147992.1"/>
    <property type="molecule type" value="Genomic_DNA"/>
</dbReference>
<evidence type="ECO:0000256" key="3">
    <source>
        <dbReference type="ARBA" id="ARBA00022723"/>
    </source>
</evidence>
<reference evidence="12 13" key="1">
    <citation type="submission" date="2024-10" db="EMBL/GenBank/DDBJ databases">
        <authorList>
            <person name="Ryan C."/>
        </authorList>
    </citation>
    <scope>NUCLEOTIDE SEQUENCE [LARGE SCALE GENOMIC DNA]</scope>
</reference>
<evidence type="ECO:0000256" key="6">
    <source>
        <dbReference type="ARBA" id="ARBA00024209"/>
    </source>
</evidence>
<keyword evidence="5" id="KW-0862">Zinc</keyword>
<sequence>MASRTGTTTMTSPKHHDPPSKGALIFSFASAGVTAFAVLAVVVLFCQYRVRGRAPVSAAAVASGGNNPARRRAGVDIAKLPEFAYTKSARRDDDGGGGDGAAQCSVCLGTVLAGEMVRRLPLCKHLYHVECIDMWLASHTTCPLCRADVEPSGDDDQAAPAAEPQQELPV</sequence>
<gene>
    <name evidence="12" type="ORF">URODEC1_LOCUS121352</name>
    <name evidence="11" type="ORF">URODEC1_LOCUS90266</name>
</gene>
<keyword evidence="4 7" id="KW-0863">Zinc-finger</keyword>
<dbReference type="EC" id="2.3.2.27" evidence="2"/>
<keyword evidence="9" id="KW-0812">Transmembrane</keyword>
<protein>
    <recommendedName>
        <fullName evidence="2">RING-type E3 ubiquitin transferase</fullName>
        <ecNumber evidence="2">2.3.2.27</ecNumber>
    </recommendedName>
</protein>
<keyword evidence="13" id="KW-1185">Reference proteome</keyword>
<dbReference type="InterPro" id="IPR013083">
    <property type="entry name" value="Znf_RING/FYVE/PHD"/>
</dbReference>
<evidence type="ECO:0000256" key="7">
    <source>
        <dbReference type="PROSITE-ProRule" id="PRU00175"/>
    </source>
</evidence>
<feature type="transmembrane region" description="Helical" evidence="9">
    <location>
        <begin position="23"/>
        <end position="46"/>
    </location>
</feature>
<evidence type="ECO:0000313" key="12">
    <source>
        <dbReference type="EMBL" id="CAM0147992.1"/>
    </source>
</evidence>
<dbReference type="InterPro" id="IPR001841">
    <property type="entry name" value="Znf_RING"/>
</dbReference>
<evidence type="ECO:0000256" key="2">
    <source>
        <dbReference type="ARBA" id="ARBA00012483"/>
    </source>
</evidence>
<evidence type="ECO:0000313" key="11">
    <source>
        <dbReference type="EMBL" id="CAL5048121.1"/>
    </source>
</evidence>
<dbReference type="Pfam" id="PF13639">
    <property type="entry name" value="zf-RING_2"/>
    <property type="match status" value="1"/>
</dbReference>
<dbReference type="GO" id="GO:0061630">
    <property type="term" value="F:ubiquitin protein ligase activity"/>
    <property type="evidence" value="ECO:0007669"/>
    <property type="project" value="UniProtKB-EC"/>
</dbReference>
<proteinExistence type="inferred from homology"/>
<dbReference type="AlphaFoldDB" id="A0ABC9GZB6"/>
<evidence type="ECO:0000259" key="10">
    <source>
        <dbReference type="PROSITE" id="PS50089"/>
    </source>
</evidence>
<evidence type="ECO:0000256" key="1">
    <source>
        <dbReference type="ARBA" id="ARBA00000900"/>
    </source>
</evidence>